<keyword evidence="4 7" id="KW-1133">Transmembrane helix</keyword>
<dbReference type="PANTHER" id="PTHR33885">
    <property type="entry name" value="PHAGE SHOCK PROTEIN C"/>
    <property type="match status" value="1"/>
</dbReference>
<evidence type="ECO:0000259" key="8">
    <source>
        <dbReference type="Pfam" id="PF04024"/>
    </source>
</evidence>
<keyword evidence="3 7" id="KW-0812">Transmembrane</keyword>
<feature type="compositionally biased region" description="Polar residues" evidence="6">
    <location>
        <begin position="40"/>
        <end position="60"/>
    </location>
</feature>
<dbReference type="PANTHER" id="PTHR33885:SF3">
    <property type="entry name" value="PHAGE SHOCK PROTEIN C"/>
    <property type="match status" value="1"/>
</dbReference>
<evidence type="ECO:0000313" key="9">
    <source>
        <dbReference type="EMBL" id="KAB8299743.1"/>
    </source>
</evidence>
<dbReference type="Proteomes" id="UP000440041">
    <property type="component" value="Unassembled WGS sequence"/>
</dbReference>
<feature type="transmembrane region" description="Helical" evidence="7">
    <location>
        <begin position="127"/>
        <end position="149"/>
    </location>
</feature>
<comment type="subcellular location">
    <subcellularLocation>
        <location evidence="1">Cell membrane</location>
        <topology evidence="1">Single-pass membrane protein</topology>
    </subcellularLocation>
</comment>
<keyword evidence="10" id="KW-1185">Reference proteome</keyword>
<feature type="compositionally biased region" description="Basic and acidic residues" evidence="6">
    <location>
        <begin position="534"/>
        <end position="545"/>
    </location>
</feature>
<evidence type="ECO:0000256" key="4">
    <source>
        <dbReference type="ARBA" id="ARBA00022989"/>
    </source>
</evidence>
<organism evidence="9 10">
    <name type="scientific">Bifidobacterium apri</name>
    <dbReference type="NCBI Taxonomy" id="1769423"/>
    <lineage>
        <taxon>Bacteria</taxon>
        <taxon>Bacillati</taxon>
        <taxon>Actinomycetota</taxon>
        <taxon>Actinomycetes</taxon>
        <taxon>Bifidobacteriales</taxon>
        <taxon>Bifidobacteriaceae</taxon>
        <taxon>Bifidobacterium</taxon>
    </lineage>
</organism>
<dbReference type="GO" id="GO:0005886">
    <property type="term" value="C:plasma membrane"/>
    <property type="evidence" value="ECO:0007669"/>
    <property type="project" value="UniProtKB-SubCell"/>
</dbReference>
<evidence type="ECO:0000256" key="3">
    <source>
        <dbReference type="ARBA" id="ARBA00022692"/>
    </source>
</evidence>
<sequence length="616" mass="67380">MPQRQPGDTAAQPTQSTQPGQSAQSTSSAWQSQSGEPQGRGSQQSRDGNAQRQYANSSAAGQFDARNGNWYPSSQPEPHKKPARDWRDVLFGWIRQSNLVRTDDRYIGGVCAGIAHRLGWNPALVRAIVIILAFCGGFGIYAYVFAWLLMPDSVDGHIIAEDVLHGGDGWQWVFAPIAMLAVTSVAMSWLMSVHWRWDVTAAVMLVALALVLVMFNATSYRGRRQRPMAAPMPMQAAPMPGNPAVRPQPAEVRPAQPSPYPQYNGYSGMPSSRPVVPAQPRVIRTRRKPAGPLIVLASFGLVLLSAALMVFWYMNQHHEEPQLVSMVASATGWIGCVCVALGALLVILGIRGRRTGGLHPLVWLSAFIAMVMMFTAGATGYCLADINRQAEHYERVDVNGSMTLSADKATLKQLTDGVYFVGDSYSGDKVTIDLSDYGKRYGTHKMTDIEHQYLSYCPTGTYRIVASNVQVQVKLPKYCTYAFETMGGFQRYSVGGEYLLYDSTFAQVGADAGVYFGYDASLNQEGHVANPPAKTKDSGKAKDNSADDDADMDDDDDDEDFDDFDDFDDSPTDIVTGPELRIKASTIQAKVSATYGGNGKGYVRIYDDTTKKEATK</sequence>
<feature type="domain" description="Phage shock protein PspC N-terminal" evidence="8">
    <location>
        <begin position="99"/>
        <end position="152"/>
    </location>
</feature>
<evidence type="ECO:0000256" key="7">
    <source>
        <dbReference type="SAM" id="Phobius"/>
    </source>
</evidence>
<feature type="transmembrane region" description="Helical" evidence="7">
    <location>
        <begin position="326"/>
        <end position="349"/>
    </location>
</feature>
<keyword evidence="2" id="KW-1003">Cell membrane</keyword>
<dbReference type="AlphaFoldDB" id="A0A6A2VYS7"/>
<feature type="transmembrane region" description="Helical" evidence="7">
    <location>
        <begin position="293"/>
        <end position="314"/>
    </location>
</feature>
<reference evidence="9 10" key="1">
    <citation type="submission" date="2019-09" db="EMBL/GenBank/DDBJ databases">
        <title>Characterization of the phylogenetic diversity of two novel species belonging to the genus Bifidobacterium: Bifidobacterium cebidarum sp. nov. and Bifidobacterium leontopitheci sp. nov.</title>
        <authorList>
            <person name="Lugli G.A."/>
            <person name="Duranti S."/>
            <person name="Milani C."/>
            <person name="Turroni F."/>
            <person name="Ventura M."/>
        </authorList>
    </citation>
    <scope>NUCLEOTIDE SEQUENCE [LARGE SCALE GENOMIC DNA]</scope>
    <source>
        <strain evidence="9 10">DSM 100238</strain>
    </source>
</reference>
<keyword evidence="5 7" id="KW-0472">Membrane</keyword>
<feature type="region of interest" description="Disordered" evidence="6">
    <location>
        <begin position="527"/>
        <end position="579"/>
    </location>
</feature>
<evidence type="ECO:0000256" key="6">
    <source>
        <dbReference type="SAM" id="MobiDB-lite"/>
    </source>
</evidence>
<feature type="compositionally biased region" description="Low complexity" evidence="6">
    <location>
        <begin position="21"/>
        <end position="34"/>
    </location>
</feature>
<proteinExistence type="predicted"/>
<evidence type="ECO:0000256" key="5">
    <source>
        <dbReference type="ARBA" id="ARBA00023136"/>
    </source>
</evidence>
<accession>A0A6A2VYS7</accession>
<gene>
    <name evidence="9" type="ORF">DSM100238_0777</name>
</gene>
<feature type="compositionally biased region" description="Acidic residues" evidence="6">
    <location>
        <begin position="546"/>
        <end position="571"/>
    </location>
</feature>
<feature type="transmembrane region" description="Helical" evidence="7">
    <location>
        <begin position="361"/>
        <end position="381"/>
    </location>
</feature>
<feature type="transmembrane region" description="Helical" evidence="7">
    <location>
        <begin position="170"/>
        <end position="191"/>
    </location>
</feature>
<feature type="compositionally biased region" description="Polar residues" evidence="6">
    <location>
        <begin position="11"/>
        <end position="20"/>
    </location>
</feature>
<evidence type="ECO:0000256" key="2">
    <source>
        <dbReference type="ARBA" id="ARBA00022475"/>
    </source>
</evidence>
<dbReference type="Pfam" id="PF04024">
    <property type="entry name" value="PspC"/>
    <property type="match status" value="1"/>
</dbReference>
<protein>
    <submittedName>
        <fullName evidence="9">Phage shock protein C, PspC</fullName>
    </submittedName>
</protein>
<comment type="caution">
    <text evidence="9">The sequence shown here is derived from an EMBL/GenBank/DDBJ whole genome shotgun (WGS) entry which is preliminary data.</text>
</comment>
<dbReference type="EMBL" id="WBSO01000003">
    <property type="protein sequence ID" value="KAB8299743.1"/>
    <property type="molecule type" value="Genomic_DNA"/>
</dbReference>
<dbReference type="InterPro" id="IPR052027">
    <property type="entry name" value="PspC"/>
</dbReference>
<evidence type="ECO:0000256" key="1">
    <source>
        <dbReference type="ARBA" id="ARBA00004162"/>
    </source>
</evidence>
<name>A0A6A2VYS7_9BIFI</name>
<feature type="region of interest" description="Disordered" evidence="6">
    <location>
        <begin position="1"/>
        <end position="82"/>
    </location>
</feature>
<evidence type="ECO:0000313" key="10">
    <source>
        <dbReference type="Proteomes" id="UP000440041"/>
    </source>
</evidence>
<dbReference type="InterPro" id="IPR007168">
    <property type="entry name" value="Phageshock_PspC_N"/>
</dbReference>
<feature type="transmembrane region" description="Helical" evidence="7">
    <location>
        <begin position="197"/>
        <end position="218"/>
    </location>
</feature>